<comment type="caution">
    <text evidence="4">The sequence shown here is derived from an EMBL/GenBank/DDBJ whole genome shotgun (WGS) entry which is preliminary data.</text>
</comment>
<dbReference type="GO" id="GO:0004364">
    <property type="term" value="F:glutathione transferase activity"/>
    <property type="evidence" value="ECO:0007669"/>
    <property type="project" value="TreeGrafter"/>
</dbReference>
<evidence type="ECO:0000259" key="3">
    <source>
        <dbReference type="Pfam" id="PF01323"/>
    </source>
</evidence>
<comment type="catalytic activity">
    <reaction evidence="1">
        <text>2-hydroxychromene-2-carboxylate = (3E)-4-(2-hydroxyphenyl)-2-oxobut-3-enoate</text>
        <dbReference type="Rhea" id="RHEA:27401"/>
        <dbReference type="ChEBI" id="CHEBI:59350"/>
        <dbReference type="ChEBI" id="CHEBI:59353"/>
        <dbReference type="EC" id="5.99.1.4"/>
    </reaction>
</comment>
<evidence type="ECO:0000313" key="4">
    <source>
        <dbReference type="EMBL" id="RZU02114.1"/>
    </source>
</evidence>
<dbReference type="OrthoDB" id="8560325at2"/>
<dbReference type="PIRSF" id="PIRSF006386">
    <property type="entry name" value="HCCAis_GSTk"/>
    <property type="match status" value="1"/>
</dbReference>
<gene>
    <name evidence="4" type="ORF">EV670_0133</name>
</gene>
<feature type="domain" description="DSBA-like thioredoxin" evidence="3">
    <location>
        <begin position="4"/>
        <end position="196"/>
    </location>
</feature>
<dbReference type="Pfam" id="PF01323">
    <property type="entry name" value="DSBA"/>
    <property type="match status" value="1"/>
</dbReference>
<proteinExistence type="inferred from homology"/>
<reference evidence="4 5" key="1">
    <citation type="submission" date="2019-02" db="EMBL/GenBank/DDBJ databases">
        <title>Genomic Encyclopedia of Type Strains, Phase IV (KMG-IV): sequencing the most valuable type-strain genomes for metagenomic binning, comparative biology and taxonomic classification.</title>
        <authorList>
            <person name="Goeker M."/>
        </authorList>
    </citation>
    <scope>NUCLEOTIDE SEQUENCE [LARGE SCALE GENOMIC DNA]</scope>
    <source>
        <strain evidence="4 5">DSM 19570</strain>
    </source>
</reference>
<dbReference type="InterPro" id="IPR044087">
    <property type="entry name" value="NahD-like"/>
</dbReference>
<keyword evidence="1 4" id="KW-0413">Isomerase</keyword>
<dbReference type="PANTHER" id="PTHR42943:SF2">
    <property type="entry name" value="GLUTATHIONE S-TRANSFERASE KAPPA 1"/>
    <property type="match status" value="1"/>
</dbReference>
<evidence type="ECO:0000313" key="5">
    <source>
        <dbReference type="Proteomes" id="UP000293671"/>
    </source>
</evidence>
<accession>A0A4Q7VZ53</accession>
<dbReference type="Gene3D" id="3.40.30.10">
    <property type="entry name" value="Glutaredoxin"/>
    <property type="match status" value="1"/>
</dbReference>
<dbReference type="EMBL" id="SHKP01000004">
    <property type="protein sequence ID" value="RZU02114.1"/>
    <property type="molecule type" value="Genomic_DNA"/>
</dbReference>
<dbReference type="RefSeq" id="WP_130429899.1">
    <property type="nucleotide sequence ID" value="NZ_SHKP01000004.1"/>
</dbReference>
<dbReference type="GO" id="GO:0006749">
    <property type="term" value="P:glutathione metabolic process"/>
    <property type="evidence" value="ECO:0007669"/>
    <property type="project" value="TreeGrafter"/>
</dbReference>
<dbReference type="PANTHER" id="PTHR42943">
    <property type="entry name" value="GLUTATHIONE S-TRANSFERASE KAPPA"/>
    <property type="match status" value="1"/>
</dbReference>
<feature type="active site" description="Nucleophile" evidence="2">
    <location>
        <position position="12"/>
    </location>
</feature>
<dbReference type="GO" id="GO:1901170">
    <property type="term" value="P:naphthalene catabolic process"/>
    <property type="evidence" value="ECO:0007669"/>
    <property type="project" value="InterPro"/>
</dbReference>
<comment type="similarity">
    <text evidence="1">Belongs to the GST superfamily. NadH family.</text>
</comment>
<sequence length="220" mass="24338">MTPISFWFDPISPYAWLAFERLPQALEGCSYVVRYRPVLLAGLLKHWGQRGPAEIAPKRNWTYRQVQWLAQRQGTPLQVPAAHPFNPLPLLRLLHACDDSGLGPNRWQCEQVLRHVWEGGAAVDDPQRMSALTQQLAPALDPAAEPVKAALRAAGDDAVARGIFGVPTLELPPRAGESEARLFWGLDSLEMVAGALRGDPWFDGPAWAEGGRARPGIERR</sequence>
<evidence type="ECO:0000256" key="1">
    <source>
        <dbReference type="PIRNR" id="PIRNR006386"/>
    </source>
</evidence>
<organism evidence="4 5">
    <name type="scientific">Rivibacter subsaxonicus</name>
    <dbReference type="NCBI Taxonomy" id="457575"/>
    <lineage>
        <taxon>Bacteria</taxon>
        <taxon>Pseudomonadati</taxon>
        <taxon>Pseudomonadota</taxon>
        <taxon>Betaproteobacteria</taxon>
        <taxon>Burkholderiales</taxon>
        <taxon>Rivibacter</taxon>
    </lineage>
</organism>
<evidence type="ECO:0000256" key="2">
    <source>
        <dbReference type="PIRSR" id="PIRSR006386-1"/>
    </source>
</evidence>
<dbReference type="GO" id="GO:0004602">
    <property type="term" value="F:glutathione peroxidase activity"/>
    <property type="evidence" value="ECO:0007669"/>
    <property type="project" value="TreeGrafter"/>
</dbReference>
<dbReference type="CDD" id="cd03022">
    <property type="entry name" value="DsbA_HCCA_Iso"/>
    <property type="match status" value="1"/>
</dbReference>
<dbReference type="InterPro" id="IPR051924">
    <property type="entry name" value="GST_Kappa/NadH"/>
</dbReference>
<dbReference type="GO" id="GO:0018845">
    <property type="term" value="F:2-hydroxychromene-2-carboxylate isomerase activity"/>
    <property type="evidence" value="ECO:0007669"/>
    <property type="project" value="UniProtKB-UniRule"/>
</dbReference>
<dbReference type="Proteomes" id="UP000293671">
    <property type="component" value="Unassembled WGS sequence"/>
</dbReference>
<dbReference type="EC" id="5.99.1.4" evidence="1"/>
<keyword evidence="5" id="KW-1185">Reference proteome</keyword>
<dbReference type="InterPro" id="IPR001853">
    <property type="entry name" value="DSBA-like_thioredoxin_dom"/>
</dbReference>
<dbReference type="InterPro" id="IPR036249">
    <property type="entry name" value="Thioredoxin-like_sf"/>
</dbReference>
<dbReference type="SUPFAM" id="SSF52833">
    <property type="entry name" value="Thioredoxin-like"/>
    <property type="match status" value="1"/>
</dbReference>
<dbReference type="AlphaFoldDB" id="A0A4Q7VZ53"/>
<dbReference type="InterPro" id="IPR014440">
    <property type="entry name" value="HCCAis_GSTk"/>
</dbReference>
<name>A0A4Q7VZ53_9BURK</name>
<protein>
    <recommendedName>
        <fullName evidence="1">2-hydroxychromene-2-carboxylate isomerase</fullName>
        <ecNumber evidence="1">5.99.1.4</ecNumber>
    </recommendedName>
</protein>